<evidence type="ECO:0000313" key="2">
    <source>
        <dbReference type="EMBL" id="MCT9812450.1"/>
    </source>
</evidence>
<accession>A0ABT2PQA1</accession>
<protein>
    <submittedName>
        <fullName evidence="2">Uncharacterized protein</fullName>
    </submittedName>
</protein>
<sequence>MKLTYWILALLITLGVGHIAAQASTEADLEDAAALSSREFAGQAMCGPHATAVWTDDKSLECLRNLP</sequence>
<feature type="signal peptide" evidence="1">
    <location>
        <begin position="1"/>
        <end position="23"/>
    </location>
</feature>
<dbReference type="EMBL" id="JAODYH010000008">
    <property type="protein sequence ID" value="MCT9812450.1"/>
    <property type="molecule type" value="Genomic_DNA"/>
</dbReference>
<feature type="chain" id="PRO_5045916780" evidence="1">
    <location>
        <begin position="24"/>
        <end position="67"/>
    </location>
</feature>
<dbReference type="RefSeq" id="WP_261501697.1">
    <property type="nucleotide sequence ID" value="NZ_JAODYH010000008.1"/>
</dbReference>
<evidence type="ECO:0000256" key="1">
    <source>
        <dbReference type="SAM" id="SignalP"/>
    </source>
</evidence>
<gene>
    <name evidence="2" type="ORF">N0K08_17540</name>
</gene>
<name>A0ABT2PQA1_9BURK</name>
<dbReference type="Proteomes" id="UP001525968">
    <property type="component" value="Unassembled WGS sequence"/>
</dbReference>
<keyword evidence="1" id="KW-0732">Signal</keyword>
<reference evidence="2 3" key="1">
    <citation type="submission" date="2022-09" db="EMBL/GenBank/DDBJ databases">
        <title>Draft genome of isolate Be4.</title>
        <authorList>
            <person name="Sanchez-Castro I."/>
            <person name="Martinez-Rodriguez P."/>
            <person name="Descostes M."/>
            <person name="Merroun M."/>
        </authorList>
    </citation>
    <scope>NUCLEOTIDE SEQUENCE [LARGE SCALE GENOMIC DNA]</scope>
    <source>
        <strain evidence="2 3">Be4</strain>
    </source>
</reference>
<proteinExistence type="predicted"/>
<organism evidence="2 3">
    <name type="scientific">Acidovorax bellezanensis</name>
    <dbReference type="NCBI Taxonomy" id="2976702"/>
    <lineage>
        <taxon>Bacteria</taxon>
        <taxon>Pseudomonadati</taxon>
        <taxon>Pseudomonadota</taxon>
        <taxon>Betaproteobacteria</taxon>
        <taxon>Burkholderiales</taxon>
        <taxon>Comamonadaceae</taxon>
        <taxon>Acidovorax</taxon>
    </lineage>
</organism>
<comment type="caution">
    <text evidence="2">The sequence shown here is derived from an EMBL/GenBank/DDBJ whole genome shotgun (WGS) entry which is preliminary data.</text>
</comment>
<keyword evidence="3" id="KW-1185">Reference proteome</keyword>
<evidence type="ECO:0000313" key="3">
    <source>
        <dbReference type="Proteomes" id="UP001525968"/>
    </source>
</evidence>